<dbReference type="GO" id="GO:0046872">
    <property type="term" value="F:metal ion binding"/>
    <property type="evidence" value="ECO:0007669"/>
    <property type="project" value="UniProtKB-KW"/>
</dbReference>
<keyword evidence="4 7" id="KW-0456">Lyase</keyword>
<dbReference type="InterPro" id="IPR019772">
    <property type="entry name" value="Ferrochelatase_AS"/>
</dbReference>
<dbReference type="HAMAP" id="MF_00323">
    <property type="entry name" value="Ferrochelatase"/>
    <property type="match status" value="1"/>
</dbReference>
<comment type="pathway">
    <text evidence="7 8">Porphyrin-containing compound metabolism; protoheme biosynthesis; protoheme from protoporphyrin-IX: step 1/1.</text>
</comment>
<dbReference type="CDD" id="cd00419">
    <property type="entry name" value="Ferrochelatase_C"/>
    <property type="match status" value="1"/>
</dbReference>
<dbReference type="eggNOG" id="COG0276">
    <property type="taxonomic scope" value="Bacteria"/>
</dbReference>
<dbReference type="PATRIC" id="fig|1088721.3.peg.1270"/>
<dbReference type="InterPro" id="IPR033659">
    <property type="entry name" value="Ferrochelatase_N"/>
</dbReference>
<dbReference type="Pfam" id="PF00762">
    <property type="entry name" value="Ferrochelatase"/>
    <property type="match status" value="1"/>
</dbReference>
<keyword evidence="10" id="KW-1185">Reference proteome</keyword>
<sequence>MMTSPDIRPVDHPAVASGGVAVLLVNLGTPDAPTPDAVRRYLAEFLSDKRVVEVPAIAWKPILHGIILRTRPAKSAHAYAQVWTEEGSPLAAITAAQARKLQGMLGDGVRVDWAMRYGNPSIPSKLKALMDAGCDRILVAPLYPQYSGATTASVMDKLGAALRDLRWQPALRTLPPYFDDAAYIGALEADIAAQVEGLDFAPEVLLLSFHGMPERTLHLGDPYHCHCRKTARLLGDRLAQRYPGLRIETTFQSRFGRAKWLEPATETVLEEQAKSGTRRLAIAAPGFSADCVETLEELAIRGREVFEAAGGERYAVLSCLNDTRAGMTMLEALVTRELSGW</sequence>
<dbReference type="PANTHER" id="PTHR11108:SF1">
    <property type="entry name" value="FERROCHELATASE, MITOCHONDRIAL"/>
    <property type="match status" value="1"/>
</dbReference>
<evidence type="ECO:0000256" key="5">
    <source>
        <dbReference type="ARBA" id="ARBA00023244"/>
    </source>
</evidence>
<evidence type="ECO:0000313" key="9">
    <source>
        <dbReference type="EMBL" id="EHJ61778.1"/>
    </source>
</evidence>
<dbReference type="InterPro" id="IPR033644">
    <property type="entry name" value="Ferrochelatase_C"/>
</dbReference>
<dbReference type="EMBL" id="AGFM01000016">
    <property type="protein sequence ID" value="EHJ61778.1"/>
    <property type="molecule type" value="Genomic_DNA"/>
</dbReference>
<organism evidence="9 10">
    <name type="scientific">Novosphingobium pentaromativorans US6-1</name>
    <dbReference type="NCBI Taxonomy" id="1088721"/>
    <lineage>
        <taxon>Bacteria</taxon>
        <taxon>Pseudomonadati</taxon>
        <taxon>Pseudomonadota</taxon>
        <taxon>Alphaproteobacteria</taxon>
        <taxon>Sphingomonadales</taxon>
        <taxon>Sphingomonadaceae</taxon>
        <taxon>Novosphingobium</taxon>
    </lineage>
</organism>
<evidence type="ECO:0000256" key="4">
    <source>
        <dbReference type="ARBA" id="ARBA00023239"/>
    </source>
</evidence>
<evidence type="ECO:0000313" key="10">
    <source>
        <dbReference type="Proteomes" id="UP000004030"/>
    </source>
</evidence>
<dbReference type="STRING" id="1088721.JI59_13670"/>
<reference evidence="9 10" key="1">
    <citation type="journal article" date="2012" name="J. Bacteriol.">
        <title>Genome sequence of benzo(a)pyrene-degrading bacterium Novosphingobium pentaromativorans US6-1.</title>
        <authorList>
            <person name="Luo Y.R."/>
            <person name="Kang S.G."/>
            <person name="Kim S.J."/>
            <person name="Kim M.R."/>
            <person name="Li N."/>
            <person name="Lee J.H."/>
            <person name="Kwon K.K."/>
        </authorList>
    </citation>
    <scope>NUCLEOTIDE SEQUENCE [LARGE SCALE GENOMIC DNA]</scope>
    <source>
        <strain evidence="9 10">US6-1</strain>
    </source>
</reference>
<dbReference type="AlphaFoldDB" id="G6EAB6"/>
<dbReference type="CDD" id="cd03411">
    <property type="entry name" value="Ferrochelatase_N"/>
    <property type="match status" value="1"/>
</dbReference>
<keyword evidence="5 7" id="KW-0627">Porphyrin biosynthesis</keyword>
<accession>G6EAB6</accession>
<keyword evidence="2 7" id="KW-0408">Iron</keyword>
<dbReference type="GO" id="GO:0005737">
    <property type="term" value="C:cytoplasm"/>
    <property type="evidence" value="ECO:0007669"/>
    <property type="project" value="UniProtKB-SubCell"/>
</dbReference>
<comment type="catalytic activity">
    <reaction evidence="7 8">
        <text>heme b + 2 H(+) = protoporphyrin IX + Fe(2+)</text>
        <dbReference type="Rhea" id="RHEA:22584"/>
        <dbReference type="ChEBI" id="CHEBI:15378"/>
        <dbReference type="ChEBI" id="CHEBI:29033"/>
        <dbReference type="ChEBI" id="CHEBI:57306"/>
        <dbReference type="ChEBI" id="CHEBI:60344"/>
        <dbReference type="EC" id="4.98.1.1"/>
    </reaction>
</comment>
<dbReference type="PROSITE" id="PS00534">
    <property type="entry name" value="FERROCHELATASE"/>
    <property type="match status" value="1"/>
</dbReference>
<dbReference type="Gene3D" id="3.40.50.1400">
    <property type="match status" value="2"/>
</dbReference>
<dbReference type="SUPFAM" id="SSF53800">
    <property type="entry name" value="Chelatase"/>
    <property type="match status" value="1"/>
</dbReference>
<evidence type="ECO:0000256" key="6">
    <source>
        <dbReference type="ARBA" id="ARBA00024536"/>
    </source>
</evidence>
<dbReference type="Proteomes" id="UP000004030">
    <property type="component" value="Unassembled WGS sequence"/>
</dbReference>
<keyword evidence="7" id="KW-0479">Metal-binding</keyword>
<evidence type="ECO:0000256" key="2">
    <source>
        <dbReference type="ARBA" id="ARBA00023004"/>
    </source>
</evidence>
<comment type="function">
    <text evidence="7 8">Catalyzes the ferrous insertion into protoporphyrin IX.</text>
</comment>
<dbReference type="InterPro" id="IPR001015">
    <property type="entry name" value="Ferrochelatase"/>
</dbReference>
<comment type="subcellular location">
    <subcellularLocation>
        <location evidence="7 8">Cytoplasm</location>
    </subcellularLocation>
</comment>
<feature type="binding site" evidence="7">
    <location>
        <position position="210"/>
    </location>
    <ligand>
        <name>Fe(2+)</name>
        <dbReference type="ChEBI" id="CHEBI:29033"/>
    </ligand>
</feature>
<evidence type="ECO:0000256" key="8">
    <source>
        <dbReference type="RuleBase" id="RU000607"/>
    </source>
</evidence>
<dbReference type="EC" id="4.98.1.1" evidence="7 8"/>
<dbReference type="NCBIfam" id="TIGR00109">
    <property type="entry name" value="hemH"/>
    <property type="match status" value="1"/>
</dbReference>
<gene>
    <name evidence="7" type="primary">hemH</name>
    <name evidence="9" type="ORF">NSU_1287</name>
</gene>
<dbReference type="PANTHER" id="PTHR11108">
    <property type="entry name" value="FERROCHELATASE"/>
    <property type="match status" value="1"/>
</dbReference>
<comment type="caution">
    <text evidence="9">The sequence shown here is derived from an EMBL/GenBank/DDBJ whole genome shotgun (WGS) entry which is preliminary data.</text>
</comment>
<name>G6EAB6_9SPHN</name>
<comment type="catalytic activity">
    <reaction evidence="6">
        <text>Fe-coproporphyrin III + 2 H(+) = coproporphyrin III + Fe(2+)</text>
        <dbReference type="Rhea" id="RHEA:49572"/>
        <dbReference type="ChEBI" id="CHEBI:15378"/>
        <dbReference type="ChEBI" id="CHEBI:29033"/>
        <dbReference type="ChEBI" id="CHEBI:68438"/>
        <dbReference type="ChEBI" id="CHEBI:131725"/>
        <dbReference type="EC" id="4.99.1.9"/>
    </reaction>
    <physiologicalReaction direction="right-to-left" evidence="6">
        <dbReference type="Rhea" id="RHEA:49574"/>
    </physiologicalReaction>
</comment>
<feature type="binding site" evidence="7">
    <location>
        <position position="293"/>
    </location>
    <ligand>
        <name>Fe(2+)</name>
        <dbReference type="ChEBI" id="CHEBI:29033"/>
    </ligand>
</feature>
<evidence type="ECO:0000256" key="7">
    <source>
        <dbReference type="HAMAP-Rule" id="MF_00323"/>
    </source>
</evidence>
<dbReference type="GO" id="GO:0004325">
    <property type="term" value="F:ferrochelatase activity"/>
    <property type="evidence" value="ECO:0007669"/>
    <property type="project" value="UniProtKB-UniRule"/>
</dbReference>
<keyword evidence="7 8" id="KW-0963">Cytoplasm</keyword>
<comment type="similarity">
    <text evidence="1 7 8">Belongs to the ferrochelatase family.</text>
</comment>
<protein>
    <recommendedName>
        <fullName evidence="7 8">Ferrochelatase</fullName>
        <ecNumber evidence="7 8">4.98.1.1</ecNumber>
    </recommendedName>
    <alternativeName>
        <fullName evidence="7">Heme synthase</fullName>
    </alternativeName>
    <alternativeName>
        <fullName evidence="7">Protoheme ferro-lyase</fullName>
    </alternativeName>
</protein>
<proteinExistence type="inferred from homology"/>
<dbReference type="GO" id="GO:0006783">
    <property type="term" value="P:heme biosynthetic process"/>
    <property type="evidence" value="ECO:0007669"/>
    <property type="project" value="UniProtKB-UniRule"/>
</dbReference>
<evidence type="ECO:0000256" key="1">
    <source>
        <dbReference type="ARBA" id="ARBA00007718"/>
    </source>
</evidence>
<evidence type="ECO:0000256" key="3">
    <source>
        <dbReference type="ARBA" id="ARBA00023133"/>
    </source>
</evidence>
<keyword evidence="3 7" id="KW-0350">Heme biosynthesis</keyword>
<dbReference type="UniPathway" id="UPA00252">
    <property type="reaction ID" value="UER00325"/>
</dbReference>